<gene>
    <name evidence="1" type="ORF">CHRIB12_LOCUS582</name>
</gene>
<dbReference type="Proteomes" id="UP000684084">
    <property type="component" value="Unassembled WGS sequence"/>
</dbReference>
<name>A0A916DWM6_9GLOM</name>
<accession>A0A916DWM6</accession>
<dbReference type="EMBL" id="CAGKOT010000001">
    <property type="protein sequence ID" value="CAB5297537.1"/>
    <property type="molecule type" value="Genomic_DNA"/>
</dbReference>
<evidence type="ECO:0000313" key="2">
    <source>
        <dbReference type="Proteomes" id="UP000684084"/>
    </source>
</evidence>
<proteinExistence type="predicted"/>
<dbReference type="OrthoDB" id="2474437at2759"/>
<sequence>MDSMKVSVSSALKLESGLFDFWVSFFHFIQFIKYAIQLGDPRSVIWDFEGPICDWISISKIQEAHLETLTLTSALNSDSELRL</sequence>
<organism evidence="1 2">
    <name type="scientific">Rhizophagus irregularis</name>
    <dbReference type="NCBI Taxonomy" id="588596"/>
    <lineage>
        <taxon>Eukaryota</taxon>
        <taxon>Fungi</taxon>
        <taxon>Fungi incertae sedis</taxon>
        <taxon>Mucoromycota</taxon>
        <taxon>Glomeromycotina</taxon>
        <taxon>Glomeromycetes</taxon>
        <taxon>Glomerales</taxon>
        <taxon>Glomeraceae</taxon>
        <taxon>Rhizophagus</taxon>
    </lineage>
</organism>
<protein>
    <submittedName>
        <fullName evidence="1">Uncharacterized protein</fullName>
    </submittedName>
</protein>
<dbReference type="AlphaFoldDB" id="A0A916DWM6"/>
<evidence type="ECO:0000313" key="1">
    <source>
        <dbReference type="EMBL" id="CAB5297537.1"/>
    </source>
</evidence>
<comment type="caution">
    <text evidence="1">The sequence shown here is derived from an EMBL/GenBank/DDBJ whole genome shotgun (WGS) entry which is preliminary data.</text>
</comment>
<reference evidence="1" key="1">
    <citation type="submission" date="2020-05" db="EMBL/GenBank/DDBJ databases">
        <authorList>
            <person name="Rincon C."/>
            <person name="Sanders R I."/>
            <person name="Robbins C."/>
            <person name="Chaturvedi A."/>
        </authorList>
    </citation>
    <scope>NUCLEOTIDE SEQUENCE</scope>
    <source>
        <strain evidence="1">CHB12</strain>
    </source>
</reference>